<keyword evidence="2" id="KW-1185">Reference proteome</keyword>
<evidence type="ECO:0000313" key="1">
    <source>
        <dbReference type="EMBL" id="KZL79793.1"/>
    </source>
</evidence>
<dbReference type="Proteomes" id="UP000076584">
    <property type="component" value="Unassembled WGS sequence"/>
</dbReference>
<organism evidence="1 2">
    <name type="scientific">Colletotrichum incanum</name>
    <name type="common">Soybean anthracnose fungus</name>
    <dbReference type="NCBI Taxonomy" id="1573173"/>
    <lineage>
        <taxon>Eukaryota</taxon>
        <taxon>Fungi</taxon>
        <taxon>Dikarya</taxon>
        <taxon>Ascomycota</taxon>
        <taxon>Pezizomycotina</taxon>
        <taxon>Sordariomycetes</taxon>
        <taxon>Hypocreomycetidae</taxon>
        <taxon>Glomerellales</taxon>
        <taxon>Glomerellaceae</taxon>
        <taxon>Colletotrichum</taxon>
        <taxon>Colletotrichum spaethianum species complex</taxon>
    </lineage>
</organism>
<comment type="caution">
    <text evidence="1">The sequence shown here is derived from an EMBL/GenBank/DDBJ whole genome shotgun (WGS) entry which is preliminary data.</text>
</comment>
<protein>
    <submittedName>
        <fullName evidence="1">Uncharacterized protein</fullName>
    </submittedName>
</protein>
<gene>
    <name evidence="1" type="ORF">CI238_02054</name>
</gene>
<reference evidence="1 2" key="1">
    <citation type="submission" date="2015-06" db="EMBL/GenBank/DDBJ databases">
        <title>Survival trade-offs in plant roots during colonization by closely related pathogenic and mutualistic fungi.</title>
        <authorList>
            <person name="Hacquard S."/>
            <person name="Kracher B."/>
            <person name="Hiruma K."/>
            <person name="Weinman A."/>
            <person name="Muench P."/>
            <person name="Garrido Oter R."/>
            <person name="Ver Loren van Themaat E."/>
            <person name="Dallerey J.-F."/>
            <person name="Damm U."/>
            <person name="Henrissat B."/>
            <person name="Lespinet O."/>
            <person name="Thon M."/>
            <person name="Kemen E."/>
            <person name="McHardy A.C."/>
            <person name="Schulze-Lefert P."/>
            <person name="O'Connell R.J."/>
        </authorList>
    </citation>
    <scope>NUCLEOTIDE SEQUENCE [LARGE SCALE GENOMIC DNA]</scope>
    <source>
        <strain evidence="1 2">MAFF 238704</strain>
    </source>
</reference>
<dbReference type="EMBL" id="LFIW01002023">
    <property type="protein sequence ID" value="KZL79793.1"/>
    <property type="molecule type" value="Genomic_DNA"/>
</dbReference>
<proteinExistence type="predicted"/>
<sequence length="105" mass="11526">LPNLLFSAFSPFPWKALRWSSSPPRLSSCPWAHGSRSLFERHTVLSISGVTRPGNPVTASVIRTKIAYIFTRATGHSPWNSARTSSLALPSVPTYGVGQNVYRTL</sequence>
<name>A0A167A765_COLIC</name>
<accession>A0A167A765</accession>
<dbReference type="AlphaFoldDB" id="A0A167A765"/>
<evidence type="ECO:0000313" key="2">
    <source>
        <dbReference type="Proteomes" id="UP000076584"/>
    </source>
</evidence>
<feature type="non-terminal residue" evidence="1">
    <location>
        <position position="1"/>
    </location>
</feature>